<evidence type="ECO:0000256" key="2">
    <source>
        <dbReference type="PROSITE-ProRule" id="PRU00335"/>
    </source>
</evidence>
<feature type="domain" description="HTH tetR-type" evidence="3">
    <location>
        <begin position="9"/>
        <end position="69"/>
    </location>
</feature>
<keyword evidence="1 2" id="KW-0238">DNA-binding</keyword>
<dbReference type="Gene3D" id="1.10.357.10">
    <property type="entry name" value="Tetracycline Repressor, domain 2"/>
    <property type="match status" value="1"/>
</dbReference>
<dbReference type="PANTHER" id="PTHR43479:SF11">
    <property type="entry name" value="ACREF_ENVCD OPERON REPRESSOR-RELATED"/>
    <property type="match status" value="1"/>
</dbReference>
<dbReference type="PROSITE" id="PS50977">
    <property type="entry name" value="HTH_TETR_2"/>
    <property type="match status" value="1"/>
</dbReference>
<feature type="DNA-binding region" description="H-T-H motif" evidence="2">
    <location>
        <begin position="32"/>
        <end position="51"/>
    </location>
</feature>
<dbReference type="InterPro" id="IPR009057">
    <property type="entry name" value="Homeodomain-like_sf"/>
</dbReference>
<dbReference type="PRINTS" id="PR00455">
    <property type="entry name" value="HTHTETR"/>
</dbReference>
<proteinExistence type="predicted"/>
<keyword evidence="5" id="KW-1185">Reference proteome</keyword>
<name>A0ABW0R9S0_9BACL</name>
<dbReference type="RefSeq" id="WP_342469926.1">
    <property type="nucleotide sequence ID" value="NZ_JBHSNQ010000048.1"/>
</dbReference>
<dbReference type="Proteomes" id="UP001595978">
    <property type="component" value="Unassembled WGS sequence"/>
</dbReference>
<dbReference type="Pfam" id="PF00440">
    <property type="entry name" value="TetR_N"/>
    <property type="match status" value="1"/>
</dbReference>
<dbReference type="EMBL" id="JBHSNQ010000048">
    <property type="protein sequence ID" value="MFC5541308.1"/>
    <property type="molecule type" value="Genomic_DNA"/>
</dbReference>
<reference evidence="5" key="1">
    <citation type="journal article" date="2019" name="Int. J. Syst. Evol. Microbiol.">
        <title>The Global Catalogue of Microorganisms (GCM) 10K type strain sequencing project: providing services to taxonomists for standard genome sequencing and annotation.</title>
        <authorList>
            <consortium name="The Broad Institute Genomics Platform"/>
            <consortium name="The Broad Institute Genome Sequencing Center for Infectious Disease"/>
            <person name="Wu L."/>
            <person name="Ma J."/>
        </authorList>
    </citation>
    <scope>NUCLEOTIDE SEQUENCE [LARGE SCALE GENOMIC DNA]</scope>
    <source>
        <strain evidence="5">CCUG 56331</strain>
    </source>
</reference>
<evidence type="ECO:0000256" key="1">
    <source>
        <dbReference type="ARBA" id="ARBA00023125"/>
    </source>
</evidence>
<dbReference type="SUPFAM" id="SSF46689">
    <property type="entry name" value="Homeodomain-like"/>
    <property type="match status" value="1"/>
</dbReference>
<sequence length="188" mass="21850">MARDASKPVLTPNMIMDAARDLFVKNGYQQVSMRQIAKELGCSHGALYYHFQSKAELFYALVKEYFVLLEQELDHVLEQDIENSEKLEQCMLGYIKFGLNHQSHYEIMFMLKDDEVRNFINEEPIKVYDKFANALYTLSNQKLQLKDIWSIFLSLHGFVSHYLSHIVGYDEVEGAAIDHVKFLLKGVC</sequence>
<organism evidence="4 5">
    <name type="scientific">Ureibacillus suwonensis</name>
    <dbReference type="NCBI Taxonomy" id="313007"/>
    <lineage>
        <taxon>Bacteria</taxon>
        <taxon>Bacillati</taxon>
        <taxon>Bacillota</taxon>
        <taxon>Bacilli</taxon>
        <taxon>Bacillales</taxon>
        <taxon>Caryophanaceae</taxon>
        <taxon>Ureibacillus</taxon>
    </lineage>
</organism>
<dbReference type="PANTHER" id="PTHR43479">
    <property type="entry name" value="ACREF/ENVCD OPERON REPRESSOR-RELATED"/>
    <property type="match status" value="1"/>
</dbReference>
<evidence type="ECO:0000313" key="4">
    <source>
        <dbReference type="EMBL" id="MFC5541308.1"/>
    </source>
</evidence>
<accession>A0ABW0R9S0</accession>
<dbReference type="InterPro" id="IPR050624">
    <property type="entry name" value="HTH-type_Tx_Regulator"/>
</dbReference>
<evidence type="ECO:0000259" key="3">
    <source>
        <dbReference type="PROSITE" id="PS50977"/>
    </source>
</evidence>
<evidence type="ECO:0000313" key="5">
    <source>
        <dbReference type="Proteomes" id="UP001595978"/>
    </source>
</evidence>
<comment type="caution">
    <text evidence="4">The sequence shown here is derived from an EMBL/GenBank/DDBJ whole genome shotgun (WGS) entry which is preliminary data.</text>
</comment>
<dbReference type="InterPro" id="IPR001647">
    <property type="entry name" value="HTH_TetR"/>
</dbReference>
<protein>
    <submittedName>
        <fullName evidence="4">TetR/AcrR family transcriptional regulator</fullName>
    </submittedName>
</protein>
<gene>
    <name evidence="4" type="ORF">ACFPOH_05875</name>
</gene>